<sequence>MSEKNICKSCLDSVILTEDVIQELIMETEEDLSKIVSVDVYEARLKICGGCPSLLYGTTCSYSGSIVRYRAKFKSKSCPYPGGSKWLEFGC</sequence>
<organism evidence="1 2">
    <name type="scientific">Neobacillus pocheonensis</name>
    <dbReference type="NCBI Taxonomy" id="363869"/>
    <lineage>
        <taxon>Bacteria</taxon>
        <taxon>Bacillati</taxon>
        <taxon>Bacillota</taxon>
        <taxon>Bacilli</taxon>
        <taxon>Bacillales</taxon>
        <taxon>Bacillaceae</taxon>
        <taxon>Neobacillus</taxon>
    </lineage>
</organism>
<dbReference type="EMBL" id="JAMQCR010000001">
    <property type="protein sequence ID" value="MCM2531284.1"/>
    <property type="molecule type" value="Genomic_DNA"/>
</dbReference>
<evidence type="ECO:0000313" key="1">
    <source>
        <dbReference type="EMBL" id="MCM2531284.1"/>
    </source>
</evidence>
<dbReference type="Proteomes" id="UP001523262">
    <property type="component" value="Unassembled WGS sequence"/>
</dbReference>
<name>A0ABT0W4M1_9BACI</name>
<reference evidence="1 2" key="1">
    <citation type="submission" date="2022-06" db="EMBL/GenBank/DDBJ databases">
        <authorList>
            <person name="Jeon C.O."/>
        </authorList>
    </citation>
    <scope>NUCLEOTIDE SEQUENCE [LARGE SCALE GENOMIC DNA]</scope>
    <source>
        <strain evidence="1 2">KCTC 13943</strain>
    </source>
</reference>
<keyword evidence="2" id="KW-1185">Reference proteome</keyword>
<comment type="caution">
    <text evidence="1">The sequence shown here is derived from an EMBL/GenBank/DDBJ whole genome shotgun (WGS) entry which is preliminary data.</text>
</comment>
<protein>
    <submittedName>
        <fullName evidence="1">DUF6171 family protein</fullName>
    </submittedName>
</protein>
<dbReference type="InterPro" id="IPR046169">
    <property type="entry name" value="DUF6171"/>
</dbReference>
<proteinExistence type="predicted"/>
<dbReference type="Pfam" id="PF19668">
    <property type="entry name" value="DUF6171"/>
    <property type="match status" value="1"/>
</dbReference>
<gene>
    <name evidence="1" type="ORF">NDK43_01110</name>
</gene>
<evidence type="ECO:0000313" key="2">
    <source>
        <dbReference type="Proteomes" id="UP001523262"/>
    </source>
</evidence>
<accession>A0ABT0W4M1</accession>